<sequence>MASFTDILREHERRIEPREKAGETTIGGESVDLETSETVSVSDDGFLGTSTNGVPRGREAFEARELGQTAIAESIKNIIISQLTGGELAFPMEDDVEEVPDAIAELRSVFRSLLTGPHYAEDDWDDLVTAAVSDMADIGNAYWEVIGTTSQSFPVGSFKPVPALTVKHNVDKHGGFAEDGPAYYQAPVGQHGEGWSTAGATPQKLDREDLVSFRWPGSRRAGRVYPMSPMMQVREWIELIVDSTAHHGRYYSDNEMPAGFLQVMQAGDHDVQQIKSKIQAAAGDPRSVEVIGGEGPANWIEMGGTAVNLDVIEEQRWFINLVLGAFGIPKQELALVDDVNRNTSEAQASMIYRRVTRPLADAICDAVTNQVFARFDAYESLGRPFGLDITYSDPEQERAREEQLRERFTSGALPYAEYRQQLGEDPGDTTIEVNGETVDYGDVPFPLVKALIGDAHNGDDSLDEEGDRENR</sequence>
<dbReference type="AlphaFoldDB" id="A0ABD6AS29"/>
<evidence type="ECO:0000313" key="1">
    <source>
        <dbReference type="EMBL" id="MFD1512454.1"/>
    </source>
</evidence>
<dbReference type="Pfam" id="PF04860">
    <property type="entry name" value="Phage_portal"/>
    <property type="match status" value="1"/>
</dbReference>
<reference evidence="1 2" key="1">
    <citation type="journal article" date="2019" name="Int. J. Syst. Evol. Microbiol.">
        <title>The Global Catalogue of Microorganisms (GCM) 10K type strain sequencing project: providing services to taxonomists for standard genome sequencing and annotation.</title>
        <authorList>
            <consortium name="The Broad Institute Genomics Platform"/>
            <consortium name="The Broad Institute Genome Sequencing Center for Infectious Disease"/>
            <person name="Wu L."/>
            <person name="Ma J."/>
        </authorList>
    </citation>
    <scope>NUCLEOTIDE SEQUENCE [LARGE SCALE GENOMIC DNA]</scope>
    <source>
        <strain evidence="1 2">CGMCC 1.12563</strain>
    </source>
</reference>
<keyword evidence="2" id="KW-1185">Reference proteome</keyword>
<dbReference type="Proteomes" id="UP001597187">
    <property type="component" value="Unassembled WGS sequence"/>
</dbReference>
<dbReference type="InterPro" id="IPR006944">
    <property type="entry name" value="Phage/GTA_portal"/>
</dbReference>
<comment type="caution">
    <text evidence="1">The sequence shown here is derived from an EMBL/GenBank/DDBJ whole genome shotgun (WGS) entry which is preliminary data.</text>
</comment>
<protein>
    <submittedName>
        <fullName evidence="1">Phage portal protein</fullName>
    </submittedName>
</protein>
<evidence type="ECO:0000313" key="2">
    <source>
        <dbReference type="Proteomes" id="UP001597187"/>
    </source>
</evidence>
<dbReference type="EMBL" id="JBHUDC010000002">
    <property type="protein sequence ID" value="MFD1512454.1"/>
    <property type="molecule type" value="Genomic_DNA"/>
</dbReference>
<name>A0ABD6AS29_9EURY</name>
<gene>
    <name evidence="1" type="ORF">ACFSBT_04065</name>
</gene>
<dbReference type="RefSeq" id="WP_250872432.1">
    <property type="nucleotide sequence ID" value="NZ_JALXFV010000002.1"/>
</dbReference>
<accession>A0ABD6AS29</accession>
<organism evidence="1 2">
    <name type="scientific">Halomarina rubra</name>
    <dbReference type="NCBI Taxonomy" id="2071873"/>
    <lineage>
        <taxon>Archaea</taxon>
        <taxon>Methanobacteriati</taxon>
        <taxon>Methanobacteriota</taxon>
        <taxon>Stenosarchaea group</taxon>
        <taxon>Halobacteria</taxon>
        <taxon>Halobacteriales</taxon>
        <taxon>Natronomonadaceae</taxon>
        <taxon>Halomarina</taxon>
    </lineage>
</organism>
<proteinExistence type="predicted"/>